<name>A0A316GZS8_9SPHI</name>
<keyword evidence="1" id="KW-0472">Membrane</keyword>
<dbReference type="Gene3D" id="2.60.120.1440">
    <property type="match status" value="1"/>
</dbReference>
<dbReference type="Gene3D" id="3.55.50.30">
    <property type="match status" value="1"/>
</dbReference>
<dbReference type="InterPro" id="IPR012373">
    <property type="entry name" value="Ferrdict_sens_TM"/>
</dbReference>
<dbReference type="PANTHER" id="PTHR30273:SF2">
    <property type="entry name" value="PROTEIN FECR"/>
    <property type="match status" value="1"/>
</dbReference>
<feature type="domain" description="Protein FecR C-terminal" evidence="3">
    <location>
        <begin position="250"/>
        <end position="318"/>
    </location>
</feature>
<dbReference type="Pfam" id="PF16344">
    <property type="entry name" value="FecR_C"/>
    <property type="match status" value="1"/>
</dbReference>
<dbReference type="InterPro" id="IPR006860">
    <property type="entry name" value="FecR"/>
</dbReference>
<proteinExistence type="predicted"/>
<evidence type="ECO:0000313" key="5">
    <source>
        <dbReference type="Proteomes" id="UP000245678"/>
    </source>
</evidence>
<dbReference type="EMBL" id="QGHA01000014">
    <property type="protein sequence ID" value="PWK70839.1"/>
    <property type="molecule type" value="Genomic_DNA"/>
</dbReference>
<keyword evidence="5" id="KW-1185">Reference proteome</keyword>
<keyword evidence="1" id="KW-0812">Transmembrane</keyword>
<feature type="domain" description="FecR protein" evidence="2">
    <location>
        <begin position="111"/>
        <end position="205"/>
    </location>
</feature>
<dbReference type="PIRSF" id="PIRSF018266">
    <property type="entry name" value="FecR"/>
    <property type="match status" value="1"/>
</dbReference>
<organism evidence="4 5">
    <name type="scientific">Mucilaginibacter oryzae</name>
    <dbReference type="NCBI Taxonomy" id="468058"/>
    <lineage>
        <taxon>Bacteria</taxon>
        <taxon>Pseudomonadati</taxon>
        <taxon>Bacteroidota</taxon>
        <taxon>Sphingobacteriia</taxon>
        <taxon>Sphingobacteriales</taxon>
        <taxon>Sphingobacteriaceae</taxon>
        <taxon>Mucilaginibacter</taxon>
    </lineage>
</organism>
<dbReference type="PANTHER" id="PTHR30273">
    <property type="entry name" value="PERIPLASMIC SIGNAL SENSOR AND SIGMA FACTOR ACTIVATOR FECR-RELATED"/>
    <property type="match status" value="1"/>
</dbReference>
<reference evidence="4 5" key="1">
    <citation type="submission" date="2018-05" db="EMBL/GenBank/DDBJ databases">
        <title>Genomic Encyclopedia of Archaeal and Bacterial Type Strains, Phase II (KMG-II): from individual species to whole genera.</title>
        <authorList>
            <person name="Goeker M."/>
        </authorList>
    </citation>
    <scope>NUCLEOTIDE SEQUENCE [LARGE SCALE GENOMIC DNA]</scope>
    <source>
        <strain evidence="4 5">DSM 19975</strain>
    </source>
</reference>
<feature type="transmembrane region" description="Helical" evidence="1">
    <location>
        <begin position="78"/>
        <end position="97"/>
    </location>
</feature>
<evidence type="ECO:0000259" key="2">
    <source>
        <dbReference type="Pfam" id="PF04773"/>
    </source>
</evidence>
<keyword evidence="1" id="KW-1133">Transmembrane helix</keyword>
<dbReference type="GO" id="GO:0016989">
    <property type="term" value="F:sigma factor antagonist activity"/>
    <property type="evidence" value="ECO:0007669"/>
    <property type="project" value="TreeGrafter"/>
</dbReference>
<protein>
    <submittedName>
        <fullName evidence="4">FecR family protein</fullName>
    </submittedName>
</protein>
<dbReference type="InterPro" id="IPR032508">
    <property type="entry name" value="FecR_C"/>
</dbReference>
<sequence length="325" mass="36625">MSRGQANKLLDRYLNGTSTKEENAQIENWLDKSNDFHSEWSRLNSVSKAEWLSSVFRDINNTVHTPDVVHLKRSWSRFGTAVAAAILVIASFTYLFWPLLQSRRHPVELTTIYSPNGTKKQIILADGSRVWMNAGSALRYAKIFNGKVREVYLLGEAYFNIIHDKSRPFIIHTGNVVTTVLGTSFNVKEDKRNHIVEVTVHSGKVSVANGNKLLGVLTPNQQIKFNTLKNELVRLNVDIGNVVAWQQNSFNFDDISFADAALKLQKHFNVKIGFRNEQLKNCRFSGTSIKGDRLDEILKVICAFNHATFETKPDGSIIIEGSGCN</sequence>
<accession>A0A316GZS8</accession>
<dbReference type="AlphaFoldDB" id="A0A316GZS8"/>
<dbReference type="RefSeq" id="WP_109609879.1">
    <property type="nucleotide sequence ID" value="NZ_QGHA01000014.1"/>
</dbReference>
<dbReference type="Proteomes" id="UP000245678">
    <property type="component" value="Unassembled WGS sequence"/>
</dbReference>
<gene>
    <name evidence="4" type="ORF">LX99_04546</name>
</gene>
<dbReference type="Pfam" id="PF04773">
    <property type="entry name" value="FecR"/>
    <property type="match status" value="1"/>
</dbReference>
<evidence type="ECO:0000259" key="3">
    <source>
        <dbReference type="Pfam" id="PF16344"/>
    </source>
</evidence>
<comment type="caution">
    <text evidence="4">The sequence shown here is derived from an EMBL/GenBank/DDBJ whole genome shotgun (WGS) entry which is preliminary data.</text>
</comment>
<evidence type="ECO:0000256" key="1">
    <source>
        <dbReference type="SAM" id="Phobius"/>
    </source>
</evidence>
<evidence type="ECO:0000313" key="4">
    <source>
        <dbReference type="EMBL" id="PWK70839.1"/>
    </source>
</evidence>